<feature type="transmembrane region" description="Helical" evidence="2">
    <location>
        <begin position="20"/>
        <end position="42"/>
    </location>
</feature>
<dbReference type="Proteomes" id="UP001222325">
    <property type="component" value="Unassembled WGS sequence"/>
</dbReference>
<keyword evidence="2" id="KW-1133">Transmembrane helix</keyword>
<keyword evidence="2" id="KW-0472">Membrane</keyword>
<feature type="region of interest" description="Disordered" evidence="1">
    <location>
        <begin position="531"/>
        <end position="550"/>
    </location>
</feature>
<evidence type="ECO:0000313" key="4">
    <source>
        <dbReference type="Proteomes" id="UP001222325"/>
    </source>
</evidence>
<feature type="compositionally biased region" description="Basic and acidic residues" evidence="1">
    <location>
        <begin position="457"/>
        <end position="468"/>
    </location>
</feature>
<comment type="caution">
    <text evidence="3">The sequence shown here is derived from an EMBL/GenBank/DDBJ whole genome shotgun (WGS) entry which is preliminary data.</text>
</comment>
<feature type="region of interest" description="Disordered" evidence="1">
    <location>
        <begin position="353"/>
        <end position="402"/>
    </location>
</feature>
<evidence type="ECO:0008006" key="5">
    <source>
        <dbReference type="Google" id="ProtNLM"/>
    </source>
</evidence>
<proteinExistence type="predicted"/>
<gene>
    <name evidence="3" type="ORF">B0H15DRAFT_911772</name>
</gene>
<feature type="transmembrane region" description="Helical" evidence="2">
    <location>
        <begin position="187"/>
        <end position="214"/>
    </location>
</feature>
<feature type="compositionally biased region" description="Low complexity" evidence="1">
    <location>
        <begin position="487"/>
        <end position="503"/>
    </location>
</feature>
<feature type="compositionally biased region" description="Basic and acidic residues" evidence="1">
    <location>
        <begin position="539"/>
        <end position="550"/>
    </location>
</feature>
<organism evidence="3 4">
    <name type="scientific">Mycena belliarum</name>
    <dbReference type="NCBI Taxonomy" id="1033014"/>
    <lineage>
        <taxon>Eukaryota</taxon>
        <taxon>Fungi</taxon>
        <taxon>Dikarya</taxon>
        <taxon>Basidiomycota</taxon>
        <taxon>Agaricomycotina</taxon>
        <taxon>Agaricomycetes</taxon>
        <taxon>Agaricomycetidae</taxon>
        <taxon>Agaricales</taxon>
        <taxon>Marasmiineae</taxon>
        <taxon>Mycenaceae</taxon>
        <taxon>Mycena</taxon>
    </lineage>
</organism>
<evidence type="ECO:0000256" key="2">
    <source>
        <dbReference type="SAM" id="Phobius"/>
    </source>
</evidence>
<feature type="compositionally biased region" description="Acidic residues" evidence="1">
    <location>
        <begin position="447"/>
        <end position="456"/>
    </location>
</feature>
<feature type="transmembrane region" description="Helical" evidence="2">
    <location>
        <begin position="68"/>
        <end position="88"/>
    </location>
</feature>
<evidence type="ECO:0000313" key="3">
    <source>
        <dbReference type="EMBL" id="KAJ7083717.1"/>
    </source>
</evidence>
<feature type="transmembrane region" description="Helical" evidence="2">
    <location>
        <begin position="108"/>
        <end position="125"/>
    </location>
</feature>
<dbReference type="EMBL" id="JARJCN010000040">
    <property type="protein sequence ID" value="KAJ7083717.1"/>
    <property type="molecule type" value="Genomic_DNA"/>
</dbReference>
<sequence>MAVDDASTLTSLLPSSSYLLAYSLPLLFLSILLTFAGTFLTLDRTRSFPPERYGVLPGAFEQKKRLQWLLEGGVGGLAGGHAFGVHLSTFLSLMVPAISTSAPLNSKSFLAVWLLSCIITTFLAGRWRYFALTFAGISGGALFALAVSVIIHPNLLARIIITAVFTSTSTLFVLLPIPHVQHSAMRFATASTGAFGLVLSIAILSHIPAWANVWERLWQAQDLSNTWGTTKEKGLSVGFCLFFVAGIACDWLLKRKFGECPDEKWDSYLANYAASLPNAAGRAGTFTPLSSFWDRLFGNAPPTRGPKDILFPDEDGDNVKLAPGKYPDSYEFQQSPACLKKGRSVGPARFQARMGGNKRGRGAVKFRPVGEVGLSSDEDEDDNPLRSPLGSPTSPKLQRPWLREKMSMASTTPTLVDDASVKGKDLDFDKEIERVRGAKNRGREEAPEYSDYEEDVTATKHKDNKAGDKNWSPGFLQRHRSGTGAHSSASQRTAVSASATSSAPLGAVPATPSLIKALDRIAVAQKDAFAPADGMPDAASREAYKGPRWDDFWKEVRDKAR</sequence>
<feature type="transmembrane region" description="Helical" evidence="2">
    <location>
        <begin position="132"/>
        <end position="151"/>
    </location>
</feature>
<dbReference type="AlphaFoldDB" id="A0AAD6U3Q4"/>
<feature type="compositionally biased region" description="Basic and acidic residues" evidence="1">
    <location>
        <begin position="437"/>
        <end position="446"/>
    </location>
</feature>
<name>A0AAD6U3Q4_9AGAR</name>
<evidence type="ECO:0000256" key="1">
    <source>
        <dbReference type="SAM" id="MobiDB-lite"/>
    </source>
</evidence>
<keyword evidence="4" id="KW-1185">Reference proteome</keyword>
<feature type="transmembrane region" description="Helical" evidence="2">
    <location>
        <begin position="157"/>
        <end position="175"/>
    </location>
</feature>
<keyword evidence="2" id="KW-0812">Transmembrane</keyword>
<feature type="region of interest" description="Disordered" evidence="1">
    <location>
        <begin position="437"/>
        <end position="508"/>
    </location>
</feature>
<protein>
    <recommendedName>
        <fullName evidence="5">DUF4203 domain-containing protein</fullName>
    </recommendedName>
</protein>
<accession>A0AAD6U3Q4</accession>
<reference evidence="3" key="1">
    <citation type="submission" date="2023-03" db="EMBL/GenBank/DDBJ databases">
        <title>Massive genome expansion in bonnet fungi (Mycena s.s.) driven by repeated elements and novel gene families across ecological guilds.</title>
        <authorList>
            <consortium name="Lawrence Berkeley National Laboratory"/>
            <person name="Harder C.B."/>
            <person name="Miyauchi S."/>
            <person name="Viragh M."/>
            <person name="Kuo A."/>
            <person name="Thoen E."/>
            <person name="Andreopoulos B."/>
            <person name="Lu D."/>
            <person name="Skrede I."/>
            <person name="Drula E."/>
            <person name="Henrissat B."/>
            <person name="Morin E."/>
            <person name="Kohler A."/>
            <person name="Barry K."/>
            <person name="LaButti K."/>
            <person name="Morin E."/>
            <person name="Salamov A."/>
            <person name="Lipzen A."/>
            <person name="Mereny Z."/>
            <person name="Hegedus B."/>
            <person name="Baldrian P."/>
            <person name="Stursova M."/>
            <person name="Weitz H."/>
            <person name="Taylor A."/>
            <person name="Grigoriev I.V."/>
            <person name="Nagy L.G."/>
            <person name="Martin F."/>
            <person name="Kauserud H."/>
        </authorList>
    </citation>
    <scope>NUCLEOTIDE SEQUENCE</scope>
    <source>
        <strain evidence="3">CBHHK173m</strain>
    </source>
</reference>